<keyword evidence="4" id="KW-1185">Reference proteome</keyword>
<keyword evidence="2" id="KW-0812">Transmembrane</keyword>
<organism evidence="3 4">
    <name type="scientific">Coleophoma crateriformis</name>
    <dbReference type="NCBI Taxonomy" id="565419"/>
    <lineage>
        <taxon>Eukaryota</taxon>
        <taxon>Fungi</taxon>
        <taxon>Dikarya</taxon>
        <taxon>Ascomycota</taxon>
        <taxon>Pezizomycotina</taxon>
        <taxon>Leotiomycetes</taxon>
        <taxon>Helotiales</taxon>
        <taxon>Dermateaceae</taxon>
        <taxon>Coleophoma</taxon>
    </lineage>
</organism>
<evidence type="ECO:0000256" key="2">
    <source>
        <dbReference type="SAM" id="Phobius"/>
    </source>
</evidence>
<dbReference type="OrthoDB" id="5376804at2759"/>
<dbReference type="PANTHER" id="PTHR35394">
    <property type="entry name" value="DUF3176 DOMAIN-CONTAINING PROTEIN"/>
    <property type="match status" value="1"/>
</dbReference>
<feature type="transmembrane region" description="Helical" evidence="2">
    <location>
        <begin position="114"/>
        <end position="136"/>
    </location>
</feature>
<dbReference type="AlphaFoldDB" id="A0A3D8RPH6"/>
<dbReference type="Pfam" id="PF11374">
    <property type="entry name" value="DUF3176"/>
    <property type="match status" value="1"/>
</dbReference>
<dbReference type="EMBL" id="PDLN01000009">
    <property type="protein sequence ID" value="RDW75860.1"/>
    <property type="molecule type" value="Genomic_DNA"/>
</dbReference>
<dbReference type="InterPro" id="IPR021514">
    <property type="entry name" value="DUF3176"/>
</dbReference>
<evidence type="ECO:0000313" key="3">
    <source>
        <dbReference type="EMBL" id="RDW75860.1"/>
    </source>
</evidence>
<comment type="caution">
    <text evidence="3">The sequence shown here is derived from an EMBL/GenBank/DDBJ whole genome shotgun (WGS) entry which is preliminary data.</text>
</comment>
<name>A0A3D8RPH6_9HELO</name>
<feature type="compositionally biased region" description="Low complexity" evidence="1">
    <location>
        <begin position="7"/>
        <end position="17"/>
    </location>
</feature>
<gene>
    <name evidence="3" type="ORF">BP5796_06681</name>
</gene>
<protein>
    <submittedName>
        <fullName evidence="3">Uncharacterized protein</fullName>
    </submittedName>
</protein>
<feature type="transmembrane region" description="Helical" evidence="2">
    <location>
        <begin position="148"/>
        <end position="170"/>
    </location>
</feature>
<sequence>MMEAEAKSSSPWVSSPKSFDEEAPSPQLDSSPWPHTRSSRMPWGSRSSTGSIRKLYLESNDTREDFSYKGAPESATSSTFIAAESLDFDENAPHARGPRASSTFLQKSLSCSNWWLYELLAMFLSVASLITVIALLMHYNGKPTQQWAYGITLNGVVAALATVTRTALMIPTATALSQSKWLWFTSDKNMIGPKRLQDLETFDSASRGSLGSFRLLWRLKGCHVASIGALITILSLSYDTFMQQVLSTKVESMLEVTGIARISRSETYARYTHENNLSSFIPTWPVLNSIQSGIITENATFPSATCSSGNCTFPVVPTLGVCGGCTDTMWNKTCSTGYSKQCNYTMPDGNSISVDNSIQVNMFQVTTTSGLIYNASSETIPYIANFDVIGMPWQTQFWDEDKLVAKECALWMCVQAYNITVRDNIQTQEEIMTWNTTKPVGQSNVIAYHNFTGMPAEMHTQATSNYSVYGLSLIALRSGISGILTGSAAGGAEGLAYQGSFIEAIWSWNNTEKMVANLARSMTSNFMINSAVASNATTEYDGQAFTQDTFVSVRWKWMSMPILLVLLSVLWLAICVAQTHNSSVMAWKDSPLALLFLEADHRMKNHSQEHIDRHNGIENAVGKAEVTLRRDHGGWAFKSKI</sequence>
<dbReference type="PANTHER" id="PTHR35394:SF5">
    <property type="entry name" value="DUF3176 DOMAIN-CONTAINING PROTEIN"/>
    <property type="match status" value="1"/>
</dbReference>
<keyword evidence="2" id="KW-0472">Membrane</keyword>
<accession>A0A3D8RPH6</accession>
<reference evidence="3 4" key="1">
    <citation type="journal article" date="2018" name="IMA Fungus">
        <title>IMA Genome-F 9: Draft genome sequence of Annulohypoxylon stygium, Aspergillus mulundensis, Berkeleyomyces basicola (syn. Thielaviopsis basicola), Ceratocystis smalleyi, two Cercospora beticola strains, Coleophoma cylindrospora, Fusarium fracticaudum, Phialophora cf. hyalina, and Morchella septimelata.</title>
        <authorList>
            <person name="Wingfield B.D."/>
            <person name="Bills G.F."/>
            <person name="Dong Y."/>
            <person name="Huang W."/>
            <person name="Nel W.J."/>
            <person name="Swalarsk-Parry B.S."/>
            <person name="Vaghefi N."/>
            <person name="Wilken P.M."/>
            <person name="An Z."/>
            <person name="de Beer Z.W."/>
            <person name="De Vos L."/>
            <person name="Chen L."/>
            <person name="Duong T.A."/>
            <person name="Gao Y."/>
            <person name="Hammerbacher A."/>
            <person name="Kikkert J.R."/>
            <person name="Li Y."/>
            <person name="Li H."/>
            <person name="Li K."/>
            <person name="Li Q."/>
            <person name="Liu X."/>
            <person name="Ma X."/>
            <person name="Naidoo K."/>
            <person name="Pethybridge S.J."/>
            <person name="Sun J."/>
            <person name="Steenkamp E.T."/>
            <person name="van der Nest M.A."/>
            <person name="van Wyk S."/>
            <person name="Wingfield M.J."/>
            <person name="Xiong C."/>
            <person name="Yue Q."/>
            <person name="Zhang X."/>
        </authorList>
    </citation>
    <scope>NUCLEOTIDE SEQUENCE [LARGE SCALE GENOMIC DNA]</scope>
    <source>
        <strain evidence="3 4">BP5796</strain>
    </source>
</reference>
<evidence type="ECO:0000256" key="1">
    <source>
        <dbReference type="SAM" id="MobiDB-lite"/>
    </source>
</evidence>
<proteinExistence type="predicted"/>
<feature type="region of interest" description="Disordered" evidence="1">
    <location>
        <begin position="1"/>
        <end position="49"/>
    </location>
</feature>
<dbReference type="Proteomes" id="UP000256328">
    <property type="component" value="Unassembled WGS sequence"/>
</dbReference>
<feature type="transmembrane region" description="Helical" evidence="2">
    <location>
        <begin position="557"/>
        <end position="577"/>
    </location>
</feature>
<keyword evidence="2" id="KW-1133">Transmembrane helix</keyword>
<evidence type="ECO:0000313" key="4">
    <source>
        <dbReference type="Proteomes" id="UP000256328"/>
    </source>
</evidence>